<evidence type="ECO:0000256" key="1">
    <source>
        <dbReference type="SAM" id="MobiDB-lite"/>
    </source>
</evidence>
<accession>A0A0N4W226</accession>
<reference evidence="2" key="1">
    <citation type="submission" date="2017-02" db="UniProtKB">
        <authorList>
            <consortium name="WormBaseParasite"/>
        </authorList>
    </citation>
    <scope>IDENTIFICATION</scope>
</reference>
<protein>
    <submittedName>
        <fullName evidence="2">Uncharacterized protein</fullName>
    </submittedName>
</protein>
<dbReference type="AlphaFoldDB" id="A0A0N4W226"/>
<name>A0A0N4W226_HAEPC</name>
<organism evidence="2">
    <name type="scientific">Haemonchus placei</name>
    <name type="common">Barber's pole worm</name>
    <dbReference type="NCBI Taxonomy" id="6290"/>
    <lineage>
        <taxon>Eukaryota</taxon>
        <taxon>Metazoa</taxon>
        <taxon>Ecdysozoa</taxon>
        <taxon>Nematoda</taxon>
        <taxon>Chromadorea</taxon>
        <taxon>Rhabditida</taxon>
        <taxon>Rhabditina</taxon>
        <taxon>Rhabditomorpha</taxon>
        <taxon>Strongyloidea</taxon>
        <taxon>Trichostrongylidae</taxon>
        <taxon>Haemonchus</taxon>
    </lineage>
</organism>
<sequence>LTVGTSREDQNDLQRARSRRNSIDNAVLPHRLRPSVVASSPQNSTSALLLYYSRNRVIRIQEAFCRLQSSESISIGSLQMYL</sequence>
<dbReference type="WBParaSite" id="HPLM_0000373901-mRNA-1">
    <property type="protein sequence ID" value="HPLM_0000373901-mRNA-1"/>
    <property type="gene ID" value="HPLM_0000373901"/>
</dbReference>
<evidence type="ECO:0000313" key="2">
    <source>
        <dbReference type="WBParaSite" id="HPLM_0000373901-mRNA-1"/>
    </source>
</evidence>
<feature type="compositionally biased region" description="Basic and acidic residues" evidence="1">
    <location>
        <begin position="1"/>
        <end position="15"/>
    </location>
</feature>
<proteinExistence type="predicted"/>
<feature type="region of interest" description="Disordered" evidence="1">
    <location>
        <begin position="1"/>
        <end position="24"/>
    </location>
</feature>